<reference evidence="2 3" key="1">
    <citation type="submission" date="2016-10" db="EMBL/GenBank/DDBJ databases">
        <authorList>
            <person name="de Groot N.N."/>
        </authorList>
    </citation>
    <scope>NUCLEOTIDE SEQUENCE [LARGE SCALE GENOMIC DNA]</scope>
    <source>
        <strain evidence="2 3">LMG 2247</strain>
    </source>
</reference>
<evidence type="ECO:0000256" key="1">
    <source>
        <dbReference type="SAM" id="MobiDB-lite"/>
    </source>
</evidence>
<accession>A0A1G7W3P1</accession>
<organism evidence="2 3">
    <name type="scientific">Paraburkholderia phenazinium</name>
    <dbReference type="NCBI Taxonomy" id="60549"/>
    <lineage>
        <taxon>Bacteria</taxon>
        <taxon>Pseudomonadati</taxon>
        <taxon>Pseudomonadota</taxon>
        <taxon>Betaproteobacteria</taxon>
        <taxon>Burkholderiales</taxon>
        <taxon>Burkholderiaceae</taxon>
        <taxon>Paraburkholderia</taxon>
    </lineage>
</organism>
<gene>
    <name evidence="2" type="ORF">SAMN05216466_104385</name>
</gene>
<feature type="compositionally biased region" description="Basic and acidic residues" evidence="1">
    <location>
        <begin position="25"/>
        <end position="34"/>
    </location>
</feature>
<feature type="region of interest" description="Disordered" evidence="1">
    <location>
        <begin position="1"/>
        <end position="34"/>
    </location>
</feature>
<dbReference type="EMBL" id="FNCJ01000004">
    <property type="protein sequence ID" value="SDG66528.1"/>
    <property type="molecule type" value="Genomic_DNA"/>
</dbReference>
<name>A0A1G7W3P1_9BURK</name>
<evidence type="ECO:0000313" key="2">
    <source>
        <dbReference type="EMBL" id="SDG66528.1"/>
    </source>
</evidence>
<sequence length="34" mass="4035">MHCMQWHGREGLKSRQQVTPSHARYVPDMRRSPA</sequence>
<evidence type="ECO:0000313" key="3">
    <source>
        <dbReference type="Proteomes" id="UP000199706"/>
    </source>
</evidence>
<proteinExistence type="predicted"/>
<dbReference type="Proteomes" id="UP000199706">
    <property type="component" value="Unassembled WGS sequence"/>
</dbReference>
<dbReference type="AlphaFoldDB" id="A0A1G7W3P1"/>
<protein>
    <submittedName>
        <fullName evidence="2">Uncharacterized protein</fullName>
    </submittedName>
</protein>